<comment type="caution">
    <text evidence="2">The sequence shown here is derived from an EMBL/GenBank/DDBJ whole genome shotgun (WGS) entry which is preliminary data.</text>
</comment>
<organism evidence="2 3">
    <name type="scientific">Hohenbuehelia grisea</name>
    <dbReference type="NCBI Taxonomy" id="104357"/>
    <lineage>
        <taxon>Eukaryota</taxon>
        <taxon>Fungi</taxon>
        <taxon>Dikarya</taxon>
        <taxon>Basidiomycota</taxon>
        <taxon>Agaricomycotina</taxon>
        <taxon>Agaricomycetes</taxon>
        <taxon>Agaricomycetidae</taxon>
        <taxon>Agaricales</taxon>
        <taxon>Pleurotineae</taxon>
        <taxon>Pleurotaceae</taxon>
        <taxon>Hohenbuehelia</taxon>
    </lineage>
</organism>
<keyword evidence="3" id="KW-1185">Reference proteome</keyword>
<name>A0ABR3JSY1_9AGAR</name>
<dbReference type="EMBL" id="JASNQZ010000003">
    <property type="protein sequence ID" value="KAL0958938.1"/>
    <property type="molecule type" value="Genomic_DNA"/>
</dbReference>
<protein>
    <submittedName>
        <fullName evidence="2">Uncharacterized protein</fullName>
    </submittedName>
</protein>
<feature type="compositionally biased region" description="Basic residues" evidence="1">
    <location>
        <begin position="1"/>
        <end position="10"/>
    </location>
</feature>
<accession>A0ABR3JSY1</accession>
<feature type="compositionally biased region" description="Polar residues" evidence="1">
    <location>
        <begin position="154"/>
        <end position="164"/>
    </location>
</feature>
<sequence>MEQQPWRKHSFGSVSTQHCQSPAVPVSPIAHRPSATQLNNTVANLRVKLNSQPIGQQNMPPRRHDKKLTVANPYPKVSPSAPDVPTNEGGYVLSLYPVPPKAPKGSSVPGQGMLMLTASIPIRVNVKVPDFADPGPGLTQGATTSPAPSVGPKAQTTENRNLPSGPQPGPSRTDYKGCHKRPRLPGPNGMLILKKPVDT</sequence>
<evidence type="ECO:0000313" key="2">
    <source>
        <dbReference type="EMBL" id="KAL0958938.1"/>
    </source>
</evidence>
<feature type="region of interest" description="Disordered" evidence="1">
    <location>
        <begin position="131"/>
        <end position="199"/>
    </location>
</feature>
<feature type="region of interest" description="Disordered" evidence="1">
    <location>
        <begin position="1"/>
        <end position="23"/>
    </location>
</feature>
<dbReference type="Proteomes" id="UP001556367">
    <property type="component" value="Unassembled WGS sequence"/>
</dbReference>
<proteinExistence type="predicted"/>
<gene>
    <name evidence="2" type="ORF">HGRIS_014253</name>
</gene>
<evidence type="ECO:0000313" key="3">
    <source>
        <dbReference type="Proteomes" id="UP001556367"/>
    </source>
</evidence>
<reference evidence="3" key="1">
    <citation type="submission" date="2024-06" db="EMBL/GenBank/DDBJ databases">
        <title>Multi-omics analyses provide insights into the biosynthesis of the anticancer antibiotic pleurotin in Hohenbuehelia grisea.</title>
        <authorList>
            <person name="Weaver J.A."/>
            <person name="Alberti F."/>
        </authorList>
    </citation>
    <scope>NUCLEOTIDE SEQUENCE [LARGE SCALE GENOMIC DNA]</scope>
    <source>
        <strain evidence="3">T-177</strain>
    </source>
</reference>
<evidence type="ECO:0000256" key="1">
    <source>
        <dbReference type="SAM" id="MobiDB-lite"/>
    </source>
</evidence>